<organism evidence="2 3">
    <name type="scientific">Vitis vinifera</name>
    <name type="common">Grape</name>
    <dbReference type="NCBI Taxonomy" id="29760"/>
    <lineage>
        <taxon>Eukaryota</taxon>
        <taxon>Viridiplantae</taxon>
        <taxon>Streptophyta</taxon>
        <taxon>Embryophyta</taxon>
        <taxon>Tracheophyta</taxon>
        <taxon>Spermatophyta</taxon>
        <taxon>Magnoliopsida</taxon>
        <taxon>eudicotyledons</taxon>
        <taxon>Gunneridae</taxon>
        <taxon>Pentapetalae</taxon>
        <taxon>rosids</taxon>
        <taxon>Vitales</taxon>
        <taxon>Vitaceae</taxon>
        <taxon>Viteae</taxon>
        <taxon>Vitis</taxon>
    </lineage>
</organism>
<protein>
    <submittedName>
        <fullName evidence="2">Retrovirus-related Pol polyprotein from transposon RE1</fullName>
    </submittedName>
</protein>
<dbReference type="AlphaFoldDB" id="A0A438KLE6"/>
<feature type="domain" description="Retroviral polymerase SH3-like" evidence="1">
    <location>
        <begin position="105"/>
        <end position="135"/>
    </location>
</feature>
<dbReference type="Pfam" id="PF25597">
    <property type="entry name" value="SH3_retrovirus"/>
    <property type="match status" value="1"/>
</dbReference>
<gene>
    <name evidence="2" type="primary">RE1_2387</name>
    <name evidence="2" type="ORF">CK203_000985</name>
</gene>
<accession>A0A438KLE6</accession>
<comment type="caution">
    <text evidence="2">The sequence shown here is derived from an EMBL/GenBank/DDBJ whole genome shotgun (WGS) entry which is preliminary data.</text>
</comment>
<name>A0A438KLE6_VITVI</name>
<evidence type="ECO:0000313" key="2">
    <source>
        <dbReference type="EMBL" id="RVX22031.1"/>
    </source>
</evidence>
<proteinExistence type="predicted"/>
<evidence type="ECO:0000259" key="1">
    <source>
        <dbReference type="Pfam" id="PF25597"/>
    </source>
</evidence>
<dbReference type="EMBL" id="QGNW01000004">
    <property type="protein sequence ID" value="RVX22031.1"/>
    <property type="molecule type" value="Genomic_DNA"/>
</dbReference>
<dbReference type="InterPro" id="IPR057670">
    <property type="entry name" value="SH3_retrovirus"/>
</dbReference>
<sequence>MAFGRQLLQVCKNFAHPPLAVRMVCEVRTPSSVISYELLEGEVFNSKFCINPLEPISMAIESACQYGKSHVLPFSISETKTTSPLEVIHSDIWGSTPSPGSTGSAHKGYLCLHPSSQVFISRNVIFNESEFPYTELFSSLGNDSSSQTTHMLPSLFSTVRISTTILVSNMHQPPIMASFEAIKAKNHSQPHDQLEEHVIHSGLTTTTFPQSKQPFQPIIIQPCQQPVLTFEPNPSTHPMVTRSKAGIYKPKFFNVLKHPLIVFFAPTQPLSIKQALCDPNWKKAMDAEFQALKNNDTWDLVPYQSKYNVVGNKWVFKLKYNYDGSLNKYKARLVARGFIKLLEWIYLRPTI</sequence>
<reference evidence="2 3" key="1">
    <citation type="journal article" date="2018" name="PLoS Genet.">
        <title>Population sequencing reveals clonal diversity and ancestral inbreeding in the grapevine cultivar Chardonnay.</title>
        <authorList>
            <person name="Roach M.J."/>
            <person name="Johnson D.L."/>
            <person name="Bohlmann J."/>
            <person name="van Vuuren H.J."/>
            <person name="Jones S.J."/>
            <person name="Pretorius I.S."/>
            <person name="Schmidt S.A."/>
            <person name="Borneman A.R."/>
        </authorList>
    </citation>
    <scope>NUCLEOTIDE SEQUENCE [LARGE SCALE GENOMIC DNA]</scope>
    <source>
        <strain evidence="3">cv. Chardonnay</strain>
        <tissue evidence="2">Leaf</tissue>
    </source>
</reference>
<dbReference type="Proteomes" id="UP000288805">
    <property type="component" value="Unassembled WGS sequence"/>
</dbReference>
<evidence type="ECO:0000313" key="3">
    <source>
        <dbReference type="Proteomes" id="UP000288805"/>
    </source>
</evidence>